<gene>
    <name evidence="2" type="ORF">CSSPJE1EN1_LOCUS17847</name>
</gene>
<accession>A0ABP0X1B9</accession>
<evidence type="ECO:0000256" key="1">
    <source>
        <dbReference type="SAM" id="MobiDB-lite"/>
    </source>
</evidence>
<feature type="region of interest" description="Disordered" evidence="1">
    <location>
        <begin position="81"/>
        <end position="103"/>
    </location>
</feature>
<evidence type="ECO:0008006" key="4">
    <source>
        <dbReference type="Google" id="ProtNLM"/>
    </source>
</evidence>
<protein>
    <recommendedName>
        <fullName evidence="4">Transmembrane protein</fullName>
    </recommendedName>
</protein>
<reference evidence="2" key="1">
    <citation type="submission" date="2024-02" db="EMBL/GenBank/DDBJ databases">
        <authorList>
            <consortium name="ELIXIR-Norway"/>
            <consortium name="Elixir Norway"/>
        </authorList>
    </citation>
    <scope>NUCLEOTIDE SEQUENCE</scope>
</reference>
<organism evidence="2 3">
    <name type="scientific">Sphagnum jensenii</name>
    <dbReference type="NCBI Taxonomy" id="128206"/>
    <lineage>
        <taxon>Eukaryota</taxon>
        <taxon>Viridiplantae</taxon>
        <taxon>Streptophyta</taxon>
        <taxon>Embryophyta</taxon>
        <taxon>Bryophyta</taxon>
        <taxon>Sphagnophytina</taxon>
        <taxon>Sphagnopsida</taxon>
        <taxon>Sphagnales</taxon>
        <taxon>Sphagnaceae</taxon>
        <taxon>Sphagnum</taxon>
    </lineage>
</organism>
<dbReference type="Proteomes" id="UP001497444">
    <property type="component" value="Chromosome 4"/>
</dbReference>
<dbReference type="EMBL" id="OZ020099">
    <property type="protein sequence ID" value="CAK9272369.1"/>
    <property type="molecule type" value="Genomic_DNA"/>
</dbReference>
<sequence length="154" mass="16898">MSVFSRYMKVKKRLPPALASAAPLLLFCPLFFAHSNVCYCSVGGFASVVFKVSCSAHSTTSAESFASQSIFPAILASATRTETTQNGSEAEAGGSRNSKKRNEKKGMSTAALCDYKCVRPRFLFFFSSVIGWFLEKRGISNVCIIERPGKYIFF</sequence>
<keyword evidence="3" id="KW-1185">Reference proteome</keyword>
<name>A0ABP0X1B9_9BRYO</name>
<evidence type="ECO:0000313" key="2">
    <source>
        <dbReference type="EMBL" id="CAK9272369.1"/>
    </source>
</evidence>
<evidence type="ECO:0000313" key="3">
    <source>
        <dbReference type="Proteomes" id="UP001497444"/>
    </source>
</evidence>
<proteinExistence type="predicted"/>